<protein>
    <recommendedName>
        <fullName evidence="2">Sieve element occlusion C-terminal domain-containing protein</fullName>
    </recommendedName>
</protein>
<dbReference type="EMBL" id="JAATIQ010000502">
    <property type="protein sequence ID" value="KAF4353570.1"/>
    <property type="molecule type" value="Genomic_DNA"/>
</dbReference>
<reference evidence="5 6" key="1">
    <citation type="journal article" date="2020" name="bioRxiv">
        <title>Sequence and annotation of 42 cannabis genomes reveals extensive copy number variation in cannabinoid synthesis and pathogen resistance genes.</title>
        <authorList>
            <person name="Mckernan K.J."/>
            <person name="Helbert Y."/>
            <person name="Kane L.T."/>
            <person name="Ebling H."/>
            <person name="Zhang L."/>
            <person name="Liu B."/>
            <person name="Eaton Z."/>
            <person name="Mclaughlin S."/>
            <person name="Kingan S."/>
            <person name="Baybayan P."/>
            <person name="Concepcion G."/>
            <person name="Jordan M."/>
            <person name="Riva A."/>
            <person name="Barbazuk W."/>
            <person name="Harkins T."/>
        </authorList>
    </citation>
    <scope>NUCLEOTIDE SEQUENCE [LARGE SCALE GENOMIC DNA]</scope>
    <source>
        <strain evidence="5 6">cv. Jamaican Lion 4</strain>
        <strain evidence="3">Father</strain>
        <strain evidence="4">Mother</strain>
        <tissue evidence="3">Leaf</tissue>
    </source>
</reference>
<feature type="compositionally biased region" description="Basic and acidic residues" evidence="1">
    <location>
        <begin position="11"/>
        <end position="26"/>
    </location>
</feature>
<gene>
    <name evidence="4" type="ORF">F8388_003438</name>
    <name evidence="3" type="ORF">G4B88_003675</name>
</gene>
<dbReference type="EMBL" id="JAATIP010000157">
    <property type="protein sequence ID" value="KAF4365769.1"/>
    <property type="molecule type" value="Genomic_DNA"/>
</dbReference>
<accession>A0A7J6E6S8</accession>
<dbReference type="AlphaFoldDB" id="A0A7J6E6S8"/>
<dbReference type="PANTHER" id="PTHR33232:SF18">
    <property type="entry name" value="PROTEIN SIEVE ELEMENT OCCLUSION B-LIKE"/>
    <property type="match status" value="1"/>
</dbReference>
<dbReference type="Proteomes" id="UP000583929">
    <property type="component" value="Unassembled WGS sequence"/>
</dbReference>
<dbReference type="GO" id="GO:0010088">
    <property type="term" value="P:phloem development"/>
    <property type="evidence" value="ECO:0007669"/>
    <property type="project" value="InterPro"/>
</dbReference>
<dbReference type="Pfam" id="PF14577">
    <property type="entry name" value="SEO_C"/>
    <property type="match status" value="1"/>
</dbReference>
<dbReference type="PANTHER" id="PTHR33232">
    <property type="entry name" value="PROTEIN SIEVE ELEMENT OCCLUSION B-LIKE"/>
    <property type="match status" value="1"/>
</dbReference>
<keyword evidence="6" id="KW-1185">Reference proteome</keyword>
<evidence type="ECO:0000256" key="1">
    <source>
        <dbReference type="SAM" id="MobiDB-lite"/>
    </source>
</evidence>
<organism evidence="3 6">
    <name type="scientific">Cannabis sativa</name>
    <name type="common">Hemp</name>
    <name type="synonym">Marijuana</name>
    <dbReference type="NCBI Taxonomy" id="3483"/>
    <lineage>
        <taxon>Eukaryota</taxon>
        <taxon>Viridiplantae</taxon>
        <taxon>Streptophyta</taxon>
        <taxon>Embryophyta</taxon>
        <taxon>Tracheophyta</taxon>
        <taxon>Spermatophyta</taxon>
        <taxon>Magnoliopsida</taxon>
        <taxon>eudicotyledons</taxon>
        <taxon>Gunneridae</taxon>
        <taxon>Pentapetalae</taxon>
        <taxon>rosids</taxon>
        <taxon>fabids</taxon>
        <taxon>Rosales</taxon>
        <taxon>Cannabaceae</taxon>
        <taxon>Cannabis</taxon>
    </lineage>
</organism>
<feature type="domain" description="Sieve element occlusion C-terminal" evidence="2">
    <location>
        <begin position="284"/>
        <end position="434"/>
    </location>
</feature>
<feature type="region of interest" description="Disordered" evidence="1">
    <location>
        <begin position="1"/>
        <end position="37"/>
    </location>
</feature>
<dbReference type="InterPro" id="IPR039299">
    <property type="entry name" value="SEOA"/>
</dbReference>
<evidence type="ECO:0000313" key="6">
    <source>
        <dbReference type="Proteomes" id="UP000583929"/>
    </source>
</evidence>
<evidence type="ECO:0000313" key="4">
    <source>
        <dbReference type="EMBL" id="KAF4365769.1"/>
    </source>
</evidence>
<name>A0A7J6E6S8_CANSA</name>
<evidence type="ECO:0000259" key="2">
    <source>
        <dbReference type="Pfam" id="PF14577"/>
    </source>
</evidence>
<sequence length="478" mass="55715">MNPRDNGQRITTKDDEQTSAITKEENNGQNGCTKRENPYSLEPYIEKVKTRCMDLKHKRLIFEEDKVEDIRYYDLVKLSKSPTTGVKILTQLVSPLGYVHDLQLFDGSKENSNMVPMDIVLEKTKKLLLVLGSKQNMSNDDIDLLRRIQFEKIKNETNTCGGDDEKQCAIIWLPIDKDHNNLITNSSIDESFLKSKNIEWYTLNKYVSDQGSLKFLEEKWDYKGTSPNVVVMDVPTGKIENTDALYAMRLWGLDTFPFDQHSLQIKRKQMSFLFNDFSFPSKHYLANWIQEDEYIILHGGKDENWAKEIEGKIKFFNENVNVDHKIKHLNINQEKVEVSFEELFWRGVYCWSIKSNKVQNDSYDDMKKQLDRLCCLGKAKVGWFVLNKGPVTILIGSQQTLEKMVEDIKIWKNNVKKNTFEVAFKEFHEKIFDNLHQDQGFGMENKKTTLGKNNSEDCCIIEYPTEEGKLRITMDCPN</sequence>
<dbReference type="Proteomes" id="UP000525078">
    <property type="component" value="Unassembled WGS sequence"/>
</dbReference>
<comment type="caution">
    <text evidence="3">The sequence shown here is derived from an EMBL/GenBank/DDBJ whole genome shotgun (WGS) entry which is preliminary data.</text>
</comment>
<dbReference type="InterPro" id="IPR027944">
    <property type="entry name" value="SEO_C"/>
</dbReference>
<evidence type="ECO:0000313" key="5">
    <source>
        <dbReference type="Proteomes" id="UP000525078"/>
    </source>
</evidence>
<evidence type="ECO:0000313" key="3">
    <source>
        <dbReference type="EMBL" id="KAF4353570.1"/>
    </source>
</evidence>
<proteinExistence type="predicted"/>